<protein>
    <submittedName>
        <fullName evidence="3">Uncharacterized protein</fullName>
    </submittedName>
</protein>
<name>A0A931HXL2_9BACI</name>
<keyword evidence="2" id="KW-0812">Transmembrane</keyword>
<dbReference type="EMBL" id="JADZSC010000003">
    <property type="protein sequence ID" value="MBH0231116.1"/>
    <property type="molecule type" value="Genomic_DNA"/>
</dbReference>
<evidence type="ECO:0000313" key="3">
    <source>
        <dbReference type="EMBL" id="MBH0231116.1"/>
    </source>
</evidence>
<organism evidence="3 4">
    <name type="scientific">Halobacillus yeomjeoni</name>
    <dbReference type="NCBI Taxonomy" id="311194"/>
    <lineage>
        <taxon>Bacteria</taxon>
        <taxon>Bacillati</taxon>
        <taxon>Bacillota</taxon>
        <taxon>Bacilli</taxon>
        <taxon>Bacillales</taxon>
        <taxon>Bacillaceae</taxon>
        <taxon>Halobacillus</taxon>
    </lineage>
</organism>
<feature type="compositionally biased region" description="Pro residues" evidence="1">
    <location>
        <begin position="53"/>
        <end position="63"/>
    </location>
</feature>
<feature type="transmembrane region" description="Helical" evidence="2">
    <location>
        <begin position="6"/>
        <end position="21"/>
    </location>
</feature>
<proteinExistence type="predicted"/>
<comment type="caution">
    <text evidence="3">The sequence shown here is derived from an EMBL/GenBank/DDBJ whole genome shotgun (WGS) entry which is preliminary data.</text>
</comment>
<feature type="region of interest" description="Disordered" evidence="1">
    <location>
        <begin position="28"/>
        <end position="63"/>
    </location>
</feature>
<evidence type="ECO:0000256" key="2">
    <source>
        <dbReference type="SAM" id="Phobius"/>
    </source>
</evidence>
<dbReference type="AlphaFoldDB" id="A0A931HXL2"/>
<feature type="compositionally biased region" description="Basic and acidic residues" evidence="1">
    <location>
        <begin position="28"/>
        <end position="50"/>
    </location>
</feature>
<dbReference type="RefSeq" id="WP_197317759.1">
    <property type="nucleotide sequence ID" value="NZ_JADZSC010000003.1"/>
</dbReference>
<evidence type="ECO:0000313" key="4">
    <source>
        <dbReference type="Proteomes" id="UP000614490"/>
    </source>
</evidence>
<sequence length="63" mass="7212">MDWLPYVVIPLVVIWIAYVKYKDIKHPSRKWEGETDDANERRWHDAEKSAARRPPPPGGGGGV</sequence>
<keyword evidence="2" id="KW-1133">Transmembrane helix</keyword>
<accession>A0A931HXL2</accession>
<dbReference type="Proteomes" id="UP000614490">
    <property type="component" value="Unassembled WGS sequence"/>
</dbReference>
<keyword evidence="4" id="KW-1185">Reference proteome</keyword>
<reference evidence="3 4" key="1">
    <citation type="journal article" date="2005" name="Int. J. Syst. Evol. Microbiol.">
        <title>Halobacillus yeomjeoni sp. nov., isolated from a marine solar saltern in Korea.</title>
        <authorList>
            <person name="Yoon J.H."/>
            <person name="Kang S.J."/>
            <person name="Lee C.H."/>
            <person name="Oh H.W."/>
            <person name="Oh T.K."/>
        </authorList>
    </citation>
    <scope>NUCLEOTIDE SEQUENCE [LARGE SCALE GENOMIC DNA]</scope>
    <source>
        <strain evidence="3 4">KCTC 3957</strain>
    </source>
</reference>
<gene>
    <name evidence="3" type="ORF">H0267_12890</name>
</gene>
<evidence type="ECO:0000256" key="1">
    <source>
        <dbReference type="SAM" id="MobiDB-lite"/>
    </source>
</evidence>
<keyword evidence="2" id="KW-0472">Membrane</keyword>